<proteinExistence type="predicted"/>
<gene>
    <name evidence="2" type="ORF">HV823_18615</name>
</gene>
<comment type="caution">
    <text evidence="2">The sequence shown here is derived from an EMBL/GenBank/DDBJ whole genome shotgun (WGS) entry which is preliminary data.</text>
</comment>
<dbReference type="Proteomes" id="UP000659172">
    <property type="component" value="Unassembled WGS sequence"/>
</dbReference>
<accession>A0ABX2QHM2</accession>
<name>A0ABX2QHM2_9HYPH</name>
<dbReference type="RefSeq" id="WP_176951243.1">
    <property type="nucleotide sequence ID" value="NZ_JABXYK010000012.1"/>
</dbReference>
<feature type="region of interest" description="Disordered" evidence="1">
    <location>
        <begin position="1"/>
        <end position="99"/>
    </location>
</feature>
<evidence type="ECO:0000256" key="1">
    <source>
        <dbReference type="SAM" id="MobiDB-lite"/>
    </source>
</evidence>
<reference evidence="2 3" key="1">
    <citation type="submission" date="2020-06" db="EMBL/GenBank/DDBJ databases">
        <title>Rhizobium sp.nov. isolated from the tomato plant.</title>
        <authorList>
            <person name="Thin K.K."/>
            <person name="Zhang X."/>
            <person name="He S."/>
        </authorList>
    </citation>
    <scope>NUCLEOTIDE SEQUENCE [LARGE SCALE GENOMIC DNA]</scope>
    <source>
        <strain evidence="2 3">DBTS2</strain>
    </source>
</reference>
<keyword evidence="3" id="KW-1185">Reference proteome</keyword>
<evidence type="ECO:0000313" key="3">
    <source>
        <dbReference type="Proteomes" id="UP000659172"/>
    </source>
</evidence>
<evidence type="ECO:0000313" key="2">
    <source>
        <dbReference type="EMBL" id="NVP57276.1"/>
    </source>
</evidence>
<protein>
    <submittedName>
        <fullName evidence="2">Uncharacterized protein</fullName>
    </submittedName>
</protein>
<dbReference type="EMBL" id="JABXYK010000012">
    <property type="protein sequence ID" value="NVP57276.1"/>
    <property type="molecule type" value="Genomic_DNA"/>
</dbReference>
<sequence>MGSNAGVDSGFSFERAGIRPNGSANVQEAVADPSHHQGVRQDTVQEAGMMQTGDEDVPLRDGLETLPEPVELPNAEPQKGAHEDERGRRHGACEGPATR</sequence>
<organism evidence="2 3">
    <name type="scientific">Mycoplana rhizolycopersici</name>
    <dbReference type="NCBI Taxonomy" id="2746702"/>
    <lineage>
        <taxon>Bacteria</taxon>
        <taxon>Pseudomonadati</taxon>
        <taxon>Pseudomonadota</taxon>
        <taxon>Alphaproteobacteria</taxon>
        <taxon>Hyphomicrobiales</taxon>
        <taxon>Rhizobiaceae</taxon>
        <taxon>Mycoplana</taxon>
    </lineage>
</organism>